<evidence type="ECO:0000256" key="3">
    <source>
        <dbReference type="ARBA" id="ARBA00023326"/>
    </source>
</evidence>
<dbReference type="Pfam" id="PF00041">
    <property type="entry name" value="fn3"/>
    <property type="match status" value="2"/>
</dbReference>
<keyword evidence="3" id="KW-0119">Carbohydrate metabolism</keyword>
<dbReference type="CDD" id="cd00063">
    <property type="entry name" value="FN3"/>
    <property type="match status" value="2"/>
</dbReference>
<dbReference type="EMBL" id="RJSE01000007">
    <property type="protein sequence ID" value="RNL62329.1"/>
    <property type="molecule type" value="Genomic_DNA"/>
</dbReference>
<evidence type="ECO:0000256" key="2">
    <source>
        <dbReference type="ARBA" id="ARBA00023295"/>
    </source>
</evidence>
<keyword evidence="2" id="KW-0326">Glycosidase</keyword>
<dbReference type="SUPFAM" id="SSF49265">
    <property type="entry name" value="Fibronectin type III"/>
    <property type="match status" value="1"/>
</dbReference>
<dbReference type="Gene3D" id="2.60.40.10">
    <property type="entry name" value="Immunoglobulins"/>
    <property type="match status" value="2"/>
</dbReference>
<protein>
    <recommendedName>
        <fullName evidence="4">Fibronectin type-III domain-containing protein</fullName>
    </recommendedName>
</protein>
<evidence type="ECO:0000259" key="4">
    <source>
        <dbReference type="PROSITE" id="PS50853"/>
    </source>
</evidence>
<dbReference type="InterPro" id="IPR013783">
    <property type="entry name" value="Ig-like_fold"/>
</dbReference>
<dbReference type="Gene3D" id="2.60.40.2700">
    <property type="match status" value="2"/>
</dbReference>
<dbReference type="GO" id="GO:0016798">
    <property type="term" value="F:hydrolase activity, acting on glycosyl bonds"/>
    <property type="evidence" value="ECO:0007669"/>
    <property type="project" value="UniProtKB-KW"/>
</dbReference>
<keyword evidence="1" id="KW-0677">Repeat</keyword>
<dbReference type="GO" id="GO:0000272">
    <property type="term" value="P:polysaccharide catabolic process"/>
    <property type="evidence" value="ECO:0007669"/>
    <property type="project" value="UniProtKB-KW"/>
</dbReference>
<dbReference type="SMART" id="SM00060">
    <property type="entry name" value="FN3"/>
    <property type="match status" value="2"/>
</dbReference>
<evidence type="ECO:0000313" key="5">
    <source>
        <dbReference type="EMBL" id="RNL62329.1"/>
    </source>
</evidence>
<gene>
    <name evidence="5" type="ORF">EFK50_11155</name>
</gene>
<name>A0A3N0CG95_9ACTN</name>
<keyword evidence="6" id="KW-1185">Reference proteome</keyword>
<feature type="domain" description="Fibronectin type-III" evidence="4">
    <location>
        <begin position="143"/>
        <end position="233"/>
    </location>
</feature>
<evidence type="ECO:0000313" key="6">
    <source>
        <dbReference type="Proteomes" id="UP000267128"/>
    </source>
</evidence>
<comment type="caution">
    <text evidence="5">The sequence shown here is derived from an EMBL/GenBank/DDBJ whole genome shotgun (WGS) entry which is preliminary data.</text>
</comment>
<dbReference type="Proteomes" id="UP000267128">
    <property type="component" value="Unassembled WGS sequence"/>
</dbReference>
<dbReference type="PROSITE" id="PS50853">
    <property type="entry name" value="FN3"/>
    <property type="match status" value="2"/>
</dbReference>
<dbReference type="InterPro" id="IPR050964">
    <property type="entry name" value="Striated_Muscle_Regulatory"/>
</dbReference>
<accession>A0A3N0CG95</accession>
<dbReference type="PANTHER" id="PTHR13817:SF73">
    <property type="entry name" value="FIBRONECTIN TYPE-III DOMAIN-CONTAINING PROTEIN"/>
    <property type="match status" value="1"/>
</dbReference>
<proteinExistence type="predicted"/>
<dbReference type="PANTHER" id="PTHR13817">
    <property type="entry name" value="TITIN"/>
    <property type="match status" value="1"/>
</dbReference>
<dbReference type="PRINTS" id="PR00014">
    <property type="entry name" value="FNTYPEIII"/>
</dbReference>
<dbReference type="InterPro" id="IPR003961">
    <property type="entry name" value="FN3_dom"/>
</dbReference>
<keyword evidence="2" id="KW-0378">Hydrolase</keyword>
<organism evidence="5 6">
    <name type="scientific">Nocardioides marmoriginsengisoli</name>
    <dbReference type="NCBI Taxonomy" id="661483"/>
    <lineage>
        <taxon>Bacteria</taxon>
        <taxon>Bacillati</taxon>
        <taxon>Actinomycetota</taxon>
        <taxon>Actinomycetes</taxon>
        <taxon>Propionibacteriales</taxon>
        <taxon>Nocardioidaceae</taxon>
        <taxon>Nocardioides</taxon>
    </lineage>
</organism>
<dbReference type="OrthoDB" id="5485729at2"/>
<evidence type="ECO:0000256" key="1">
    <source>
        <dbReference type="ARBA" id="ARBA00022737"/>
    </source>
</evidence>
<dbReference type="InterPro" id="IPR036116">
    <property type="entry name" value="FN3_sf"/>
</dbReference>
<feature type="domain" description="Fibronectin type-III" evidence="4">
    <location>
        <begin position="49"/>
        <end position="142"/>
    </location>
</feature>
<sequence>MRSSTSTATRSRDLDGRWRLLRKLVAAIAVVALGLVGMPSLAAAADPGAPGMPTGVSASPQAGRQVTVTWTAPEDDGGNLITAYKVSNSFDSSVATTTEPTWTGAFPTIGSDVPLTFTVRAVNAAGESDPSDASAPVLIPAVAPSEPRSVSATGGNGQAQVSWLAPLGNGGAAITGYAVTSVPGGQTCVTAGALSCVVPGLTNGTTYRFTVSASTIAGPSLPSAVSNAVTPIGPFAAVGTPRIIGVARVGATLRVNPGTWSPSPKLSFQWLRNGRSIARATGATYVLTAADRGTRTRVRVTGARVGVVTKPMLSSPTAVVGYGILANRRAPTITGTAKVGKTLTANPGTWSTSGVTIKYQWLRDGRTIRGATRKTYRLTKAAKTHRFSVRVTATKAGYKAATKTSGRTAKVTGVSNAGGGGGGNCTPGYSPCLPPKSDYDCAGGSGDGPGYAHGPIYVTGSDPYDLDRDGDGIACED</sequence>
<dbReference type="AlphaFoldDB" id="A0A3N0CG95"/>
<keyword evidence="3" id="KW-0624">Polysaccharide degradation</keyword>
<reference evidence="5 6" key="1">
    <citation type="submission" date="2018-11" db="EMBL/GenBank/DDBJ databases">
        <authorList>
            <person name="Li F."/>
        </authorList>
    </citation>
    <scope>NUCLEOTIDE SEQUENCE [LARGE SCALE GENOMIC DNA]</scope>
    <source>
        <strain evidence="5 6">Gsoil 097</strain>
    </source>
</reference>